<dbReference type="AlphaFoldDB" id="A0A016T4I8"/>
<dbReference type="InterPro" id="IPR011009">
    <property type="entry name" value="Kinase-like_dom_sf"/>
</dbReference>
<dbReference type="SUPFAM" id="SSF56112">
    <property type="entry name" value="Protein kinase-like (PK-like)"/>
    <property type="match status" value="1"/>
</dbReference>
<dbReference type="Gene3D" id="3.30.200.20">
    <property type="entry name" value="Phosphorylase Kinase, domain 1"/>
    <property type="match status" value="1"/>
</dbReference>
<organism evidence="4 5">
    <name type="scientific">Ancylostoma ceylanicum</name>
    <dbReference type="NCBI Taxonomy" id="53326"/>
    <lineage>
        <taxon>Eukaryota</taxon>
        <taxon>Metazoa</taxon>
        <taxon>Ecdysozoa</taxon>
        <taxon>Nematoda</taxon>
        <taxon>Chromadorea</taxon>
        <taxon>Rhabditida</taxon>
        <taxon>Rhabditina</taxon>
        <taxon>Rhabditomorpha</taxon>
        <taxon>Strongyloidea</taxon>
        <taxon>Ancylostomatidae</taxon>
        <taxon>Ancylostomatinae</taxon>
        <taxon>Ancylostoma</taxon>
    </lineage>
</organism>
<comment type="similarity">
    <text evidence="3">Belongs to the choline/ethanolamine kinase family.</text>
</comment>
<gene>
    <name evidence="4" type="primary">Acey_s0135.g1883</name>
    <name evidence="4" type="ORF">Y032_0135g1883</name>
</gene>
<dbReference type="PANTHER" id="PTHR22603:SF93">
    <property type="entry name" value="RE24176P"/>
    <property type="match status" value="1"/>
</dbReference>
<proteinExistence type="inferred from homology"/>
<evidence type="ECO:0000256" key="3">
    <source>
        <dbReference type="ARBA" id="ARBA00038211"/>
    </source>
</evidence>
<evidence type="ECO:0000313" key="4">
    <source>
        <dbReference type="EMBL" id="EYB97908.1"/>
    </source>
</evidence>
<dbReference type="Gene3D" id="3.90.1200.10">
    <property type="match status" value="1"/>
</dbReference>
<protein>
    <recommendedName>
        <fullName evidence="6">Choline/ethanolamine kinase</fullName>
    </recommendedName>
</protein>
<keyword evidence="1" id="KW-0443">Lipid metabolism</keyword>
<dbReference type="OrthoDB" id="3649325at2759"/>
<evidence type="ECO:0000313" key="5">
    <source>
        <dbReference type="Proteomes" id="UP000024635"/>
    </source>
</evidence>
<evidence type="ECO:0008006" key="6">
    <source>
        <dbReference type="Google" id="ProtNLM"/>
    </source>
</evidence>
<keyword evidence="5" id="KW-1185">Reference proteome</keyword>
<dbReference type="EMBL" id="JARK01001471">
    <property type="protein sequence ID" value="EYB97908.1"/>
    <property type="molecule type" value="Genomic_DNA"/>
</dbReference>
<keyword evidence="1" id="KW-0444">Lipid biosynthesis</keyword>
<name>A0A016T4I8_9BILA</name>
<evidence type="ECO:0000256" key="2">
    <source>
        <dbReference type="ARBA" id="ARBA00023264"/>
    </source>
</evidence>
<dbReference type="PANTHER" id="PTHR22603">
    <property type="entry name" value="CHOLINE/ETHANOALAMINE KINASE"/>
    <property type="match status" value="1"/>
</dbReference>
<keyword evidence="1" id="KW-0594">Phospholipid biosynthesis</keyword>
<evidence type="ECO:0000256" key="1">
    <source>
        <dbReference type="ARBA" id="ARBA00023209"/>
    </source>
</evidence>
<sequence>MVAAVDGSDTQTVLHVGVRSVARELFVVNGRSDSVAVKHAISPRSVLLADCFVDWNSTARGWLGHEIMPSYAGGNAQRSGNPVLAQELFSKFDPSNVDSNIVTKARSLCAHYVGGAWRDVDNSQFLLSKMSGGLTNLVFVCSLAPEVPKVGSEPRSVLLRIQTQTDTLQLMREIAVFTVLSAHGYGPKLLGVFSGGRIEEFIPSRTLTTEEMSDARFAPSLATLNAKLNNIEMPLPKSPQLVFLCRSWLAKYVSNGGGSLTMEQTAVHGHVEFPKVLTVKQLEEEINEVERFLEKQEGPSVFCHNDIVPANVLLRNAEGGDPEEGDVVDESRLVIIDFEFGCYNHRAHEIANNLDEYGMTYGLPTPPYYDTNIEKMEDEDLARRFCSAYLDQLYKDHDTPEKLKTQFLTGNREKDLKKLMAEGRRYLALPHLLWGLWNLLCDQDLGMVEGLDFLTHAKDRLIMYFRFKSNMYKY</sequence>
<dbReference type="GO" id="GO:0005737">
    <property type="term" value="C:cytoplasm"/>
    <property type="evidence" value="ECO:0007669"/>
    <property type="project" value="TreeGrafter"/>
</dbReference>
<dbReference type="Pfam" id="PF01633">
    <property type="entry name" value="Choline_kinase"/>
    <property type="match status" value="1"/>
</dbReference>
<reference evidence="5" key="1">
    <citation type="journal article" date="2015" name="Nat. Genet.">
        <title>The genome and transcriptome of the zoonotic hookworm Ancylostoma ceylanicum identify infection-specific gene families.</title>
        <authorList>
            <person name="Schwarz E.M."/>
            <person name="Hu Y."/>
            <person name="Antoshechkin I."/>
            <person name="Miller M.M."/>
            <person name="Sternberg P.W."/>
            <person name="Aroian R.V."/>
        </authorList>
    </citation>
    <scope>NUCLEOTIDE SEQUENCE</scope>
    <source>
        <strain evidence="5">HY135</strain>
    </source>
</reference>
<dbReference type="Proteomes" id="UP000024635">
    <property type="component" value="Unassembled WGS sequence"/>
</dbReference>
<keyword evidence="2" id="KW-1208">Phospholipid metabolism</keyword>
<dbReference type="GO" id="GO:0004305">
    <property type="term" value="F:ethanolamine kinase activity"/>
    <property type="evidence" value="ECO:0007669"/>
    <property type="project" value="TreeGrafter"/>
</dbReference>
<dbReference type="GO" id="GO:0004103">
    <property type="term" value="F:choline kinase activity"/>
    <property type="evidence" value="ECO:0007669"/>
    <property type="project" value="TreeGrafter"/>
</dbReference>
<dbReference type="STRING" id="53326.A0A016T4I8"/>
<comment type="caution">
    <text evidence="4">The sequence shown here is derived from an EMBL/GenBank/DDBJ whole genome shotgun (WGS) entry which is preliminary data.</text>
</comment>
<accession>A0A016T4I8</accession>
<dbReference type="GO" id="GO:0006646">
    <property type="term" value="P:phosphatidylethanolamine biosynthetic process"/>
    <property type="evidence" value="ECO:0007669"/>
    <property type="project" value="TreeGrafter"/>
</dbReference>